<accession>Q5H4T6</accession>
<proteinExistence type="predicted"/>
<gene>
    <name evidence="3" type="primary">RfaG</name>
    <name evidence="3" type="ordered locus">XOO0780</name>
</gene>
<sequence>MADRSGLCMNSFDEKTQKEEVGVVSVAAMTGAPRDWIDSVRSLLELRGSCECEIVAWDNVSASRDFNGSKARISAAWTLSAAVTAIISERSSIEAILIAVSPVVVPVELLDRALEWMQNDQRIGTVSFLSNAAGALSFPHRNSPTPYGIPGMDESGVCRTLRDASPDSGPVSLQVPVGAVVLVNARVIRAVGGFDPESDSNPSESLAEFALRTARRGFRHVLDAGSYVTTQWSSVGAPTEASDDPRSRQRLHAHDGSFPALHDHLRSSKVGALAIALDVARSKIQGLRVLIDGSCLGPMEMGTQVQTLALVRSLLKRDDISRVVLAVPNGILPAYARDLLLQSKLTICDATDLMFHGAEQVDILHRPFQPDRQIPWERWRQLSKRIVVTLQDLIAYRVGSYHETGQRWLEYRRNIEIAAGRSDAIVAISDDTSESIIDERLAVELQRIYVVKNGGDHLTDTDVEKVPPALVEKGLVAAQFLLVLGASYSHKNRDLAILAWKELRRRGHNIALVMAGAVVAKGSSRQEEAVARWGADEEQLVIMPDVSSAVRNWLLRHASIVLYPTSAEGFGLVPFEAASMGTPTAHVSFGPLRELIDSPELPQDWDPLRMADHCQQLLQDPQLAGKNIKRVLASGGRLVWSATAADLTVAYRQTLASAPRN</sequence>
<dbReference type="Proteomes" id="UP000006735">
    <property type="component" value="Chromosome"/>
</dbReference>
<reference evidence="3 4" key="1">
    <citation type="journal article" date="2005" name="Nucleic Acids Res.">
        <title>The genome sequence of Xanthomonas oryzae pathovar oryzae KACC10331, the bacterial blight pathogen of rice.</title>
        <authorList>
            <person name="Lee B.M."/>
            <person name="Park Y.J."/>
            <person name="Park D.S."/>
            <person name="Kang H.W."/>
            <person name="Kim J.G."/>
            <person name="Song E.S."/>
            <person name="Park I.C."/>
            <person name="Yoon U.H."/>
            <person name="Hahn J.H."/>
            <person name="Koo B.S."/>
            <person name="Lee G.B."/>
            <person name="Kim H."/>
            <person name="Park H.S."/>
            <person name="Yoon K.O."/>
            <person name="Kim J.H."/>
            <person name="Jung C.H."/>
            <person name="Koh N.H."/>
            <person name="Seo J.S."/>
            <person name="Go S.J."/>
        </authorList>
    </citation>
    <scope>NUCLEOTIDE SEQUENCE [LARGE SCALE GENOMIC DNA]</scope>
    <source>
        <strain evidence="4">KACC10331 / KXO85</strain>
    </source>
</reference>
<evidence type="ECO:0000259" key="2">
    <source>
        <dbReference type="Pfam" id="PF00534"/>
    </source>
</evidence>
<dbReference type="EMBL" id="AE013598">
    <property type="protein sequence ID" value="AAW74034.1"/>
    <property type="molecule type" value="Genomic_DNA"/>
</dbReference>
<dbReference type="SUPFAM" id="SSF53756">
    <property type="entry name" value="UDP-Glycosyltransferase/glycogen phosphorylase"/>
    <property type="match status" value="1"/>
</dbReference>
<organism evidence="3 4">
    <name type="scientific">Xanthomonas oryzae pv. oryzae (strain KACC10331 / KXO85)</name>
    <dbReference type="NCBI Taxonomy" id="291331"/>
    <lineage>
        <taxon>Bacteria</taxon>
        <taxon>Pseudomonadati</taxon>
        <taxon>Pseudomonadota</taxon>
        <taxon>Gammaproteobacteria</taxon>
        <taxon>Lysobacterales</taxon>
        <taxon>Lysobacteraceae</taxon>
        <taxon>Xanthomonas</taxon>
    </lineage>
</organism>
<dbReference type="STRING" id="291331.XOO0780"/>
<evidence type="ECO:0000256" key="1">
    <source>
        <dbReference type="ARBA" id="ARBA00022679"/>
    </source>
</evidence>
<dbReference type="KEGG" id="xoo:XOO0780"/>
<dbReference type="PANTHER" id="PTHR46401:SF2">
    <property type="entry name" value="GLYCOSYLTRANSFERASE WBBK-RELATED"/>
    <property type="match status" value="1"/>
</dbReference>
<protein>
    <submittedName>
        <fullName evidence="3">Glycosyltransferase</fullName>
    </submittedName>
</protein>
<keyword evidence="1" id="KW-0808">Transferase</keyword>
<dbReference type="AlphaFoldDB" id="Q5H4T6"/>
<dbReference type="Gene3D" id="3.40.50.2000">
    <property type="entry name" value="Glycogen Phosphorylase B"/>
    <property type="match status" value="1"/>
</dbReference>
<keyword evidence="4" id="KW-1185">Reference proteome</keyword>
<feature type="domain" description="Glycosyl transferase family 1" evidence="2">
    <location>
        <begin position="480"/>
        <end position="624"/>
    </location>
</feature>
<dbReference type="InterPro" id="IPR001296">
    <property type="entry name" value="Glyco_trans_1"/>
</dbReference>
<evidence type="ECO:0000313" key="4">
    <source>
        <dbReference type="Proteomes" id="UP000006735"/>
    </source>
</evidence>
<name>Q5H4T6_XANOR</name>
<dbReference type="HOGENOM" id="CLU_420848_0_0_6"/>
<dbReference type="GO" id="GO:0016757">
    <property type="term" value="F:glycosyltransferase activity"/>
    <property type="evidence" value="ECO:0007669"/>
    <property type="project" value="InterPro"/>
</dbReference>
<dbReference type="Pfam" id="PF00534">
    <property type="entry name" value="Glycos_transf_1"/>
    <property type="match status" value="1"/>
</dbReference>
<dbReference type="PANTHER" id="PTHR46401">
    <property type="entry name" value="GLYCOSYLTRANSFERASE WBBK-RELATED"/>
    <property type="match status" value="1"/>
</dbReference>
<evidence type="ECO:0000313" key="3">
    <source>
        <dbReference type="EMBL" id="AAW74034.1"/>
    </source>
</evidence>